<keyword evidence="1" id="KW-1133">Transmembrane helix</keyword>
<gene>
    <name evidence="3" type="ORF">CBW46_007010</name>
</gene>
<feature type="transmembrane region" description="Helical" evidence="1">
    <location>
        <begin position="59"/>
        <end position="78"/>
    </location>
</feature>
<dbReference type="Pfam" id="PF03779">
    <property type="entry name" value="SPW"/>
    <property type="match status" value="1"/>
</dbReference>
<dbReference type="OrthoDB" id="32521at2"/>
<feature type="transmembrane region" description="Helical" evidence="1">
    <location>
        <begin position="84"/>
        <end position="103"/>
    </location>
</feature>
<reference evidence="3" key="1">
    <citation type="submission" date="2018-06" db="EMBL/GenBank/DDBJ databases">
        <title>Paenibacillus xerothermodurans sp. nov. an extremely dry heat resistant spore forming bacterium isolated from the soil of Cape Canaveral, Florida.</title>
        <authorList>
            <person name="Seuylemezian A."/>
            <person name="Kaur N."/>
            <person name="Patil P."/>
            <person name="Patil P."/>
            <person name="Mayilraj S."/>
            <person name="Vaishampayan P."/>
        </authorList>
    </citation>
    <scope>NUCLEOTIDE SEQUENCE [LARGE SCALE GENOMIC DNA]</scope>
    <source>
        <strain evidence="3">ATCC 27380</strain>
    </source>
</reference>
<proteinExistence type="predicted"/>
<name>A0A2W1NWM5_PAEXE</name>
<keyword evidence="1" id="KW-0472">Membrane</keyword>
<organism evidence="3 4">
    <name type="scientific">Paenibacillus xerothermodurans</name>
    <dbReference type="NCBI Taxonomy" id="1977292"/>
    <lineage>
        <taxon>Bacteria</taxon>
        <taxon>Bacillati</taxon>
        <taxon>Bacillota</taxon>
        <taxon>Bacilli</taxon>
        <taxon>Bacillales</taxon>
        <taxon>Paenibacillaceae</taxon>
        <taxon>Paenibacillus</taxon>
    </lineage>
</organism>
<keyword evidence="1" id="KW-0812">Transmembrane</keyword>
<dbReference type="Proteomes" id="UP000214746">
    <property type="component" value="Unassembled WGS sequence"/>
</dbReference>
<dbReference type="EMBL" id="NHRJ02000002">
    <property type="protein sequence ID" value="PZE22126.1"/>
    <property type="molecule type" value="Genomic_DNA"/>
</dbReference>
<dbReference type="AlphaFoldDB" id="A0A2W1NWM5"/>
<feature type="transmembrane region" description="Helical" evidence="1">
    <location>
        <begin position="7"/>
        <end position="24"/>
    </location>
</feature>
<accession>A0A2W1NWM5</accession>
<dbReference type="InterPro" id="IPR005530">
    <property type="entry name" value="SPW"/>
</dbReference>
<comment type="caution">
    <text evidence="3">The sequence shown here is derived from an EMBL/GenBank/DDBJ whole genome shotgun (WGS) entry which is preliminary data.</text>
</comment>
<feature type="domain" description="SPW repeat-containing integral membrane" evidence="2">
    <location>
        <begin position="5"/>
        <end position="82"/>
    </location>
</feature>
<dbReference type="RefSeq" id="WP_089199270.1">
    <property type="nucleotide sequence ID" value="NZ_NHRJ02000002.1"/>
</dbReference>
<evidence type="ECO:0000313" key="4">
    <source>
        <dbReference type="Proteomes" id="UP000214746"/>
    </source>
</evidence>
<sequence length="107" mass="11858">MRVKNELSTLIGAWFMLTPWLLDFTPFSSQYYLCAILGGLQFLASAAAVVAARGRKTMVLNLLSILVGASFIIISNAFELDTMEFLSFEILAFSTIMINYSAIYPDS</sequence>
<evidence type="ECO:0000259" key="2">
    <source>
        <dbReference type="Pfam" id="PF03779"/>
    </source>
</evidence>
<feature type="transmembrane region" description="Helical" evidence="1">
    <location>
        <begin position="30"/>
        <end position="52"/>
    </location>
</feature>
<protein>
    <recommendedName>
        <fullName evidence="2">SPW repeat-containing integral membrane domain-containing protein</fullName>
    </recommendedName>
</protein>
<evidence type="ECO:0000313" key="3">
    <source>
        <dbReference type="EMBL" id="PZE22126.1"/>
    </source>
</evidence>
<evidence type="ECO:0000256" key="1">
    <source>
        <dbReference type="SAM" id="Phobius"/>
    </source>
</evidence>
<keyword evidence="4" id="KW-1185">Reference proteome</keyword>